<dbReference type="InterPro" id="IPR051908">
    <property type="entry name" value="Ribosomal_N-acetyltransferase"/>
</dbReference>
<proteinExistence type="predicted"/>
<organism evidence="2 3">
    <name type="scientific">Paragemmobacter ruber</name>
    <dbReference type="NCBI Taxonomy" id="1985673"/>
    <lineage>
        <taxon>Bacteria</taxon>
        <taxon>Pseudomonadati</taxon>
        <taxon>Pseudomonadota</taxon>
        <taxon>Alphaproteobacteria</taxon>
        <taxon>Rhodobacterales</taxon>
        <taxon>Paracoccaceae</taxon>
        <taxon>Paragemmobacter</taxon>
    </lineage>
</organism>
<keyword evidence="3" id="KW-1185">Reference proteome</keyword>
<evidence type="ECO:0000259" key="1">
    <source>
        <dbReference type="PROSITE" id="PS51186"/>
    </source>
</evidence>
<dbReference type="PANTHER" id="PTHR43441:SF11">
    <property type="entry name" value="RIBOSOMAL-PROTEIN-SERINE ACETYLTRANSFERASE"/>
    <property type="match status" value="1"/>
</dbReference>
<dbReference type="EMBL" id="JAAATW010000003">
    <property type="protein sequence ID" value="NBE08487.1"/>
    <property type="molecule type" value="Genomic_DNA"/>
</dbReference>
<comment type="caution">
    <text evidence="2">The sequence shown here is derived from an EMBL/GenBank/DDBJ whole genome shotgun (WGS) entry which is preliminary data.</text>
</comment>
<dbReference type="RefSeq" id="WP_161767555.1">
    <property type="nucleotide sequence ID" value="NZ_JAAATW010000003.1"/>
</dbReference>
<reference evidence="3" key="1">
    <citation type="submission" date="2020-01" db="EMBL/GenBank/DDBJ databases">
        <title>Sphingomonas sp. strain CSW-10.</title>
        <authorList>
            <person name="Chen W.-M."/>
        </authorList>
    </citation>
    <scope>NUCLEOTIDE SEQUENCE [LARGE SCALE GENOMIC DNA]</scope>
    <source>
        <strain evidence="3">CCP-1</strain>
    </source>
</reference>
<dbReference type="Proteomes" id="UP001517376">
    <property type="component" value="Unassembled WGS sequence"/>
</dbReference>
<name>A0ABW9Y7X4_9RHOB</name>
<dbReference type="InterPro" id="IPR016181">
    <property type="entry name" value="Acyl_CoA_acyltransferase"/>
</dbReference>
<accession>A0ABW9Y7X4</accession>
<feature type="domain" description="N-acetyltransferase" evidence="1">
    <location>
        <begin position="6"/>
        <end position="161"/>
    </location>
</feature>
<dbReference type="Gene3D" id="3.40.630.30">
    <property type="match status" value="1"/>
</dbReference>
<dbReference type="Pfam" id="PF00583">
    <property type="entry name" value="Acetyltransf_1"/>
    <property type="match status" value="1"/>
</dbReference>
<gene>
    <name evidence="2" type="ORF">GU920_13165</name>
</gene>
<protein>
    <submittedName>
        <fullName evidence="2">GNAT family N-acetyltransferase</fullName>
    </submittedName>
</protein>
<sequence>MAGTRMTLRPALPADYAFIRSLTQRPDYAPFLTDEDEARLDFYATDPAHRLLIWEEDGRAAGFALWAEIGDPSGRVELRRLGLAEVGGGRGLHFVRALTDYGFARLGARKIWLDASGENGRAQKVYAQAGYRLEGRLVDHWFRPVLGRNVDVMLYGLLRAEWEAQRGLAAPAP</sequence>
<evidence type="ECO:0000313" key="2">
    <source>
        <dbReference type="EMBL" id="NBE08487.1"/>
    </source>
</evidence>
<evidence type="ECO:0000313" key="3">
    <source>
        <dbReference type="Proteomes" id="UP001517376"/>
    </source>
</evidence>
<dbReference type="PANTHER" id="PTHR43441">
    <property type="entry name" value="RIBOSOMAL-PROTEIN-SERINE ACETYLTRANSFERASE"/>
    <property type="match status" value="1"/>
</dbReference>
<dbReference type="SUPFAM" id="SSF55729">
    <property type="entry name" value="Acyl-CoA N-acyltransferases (Nat)"/>
    <property type="match status" value="1"/>
</dbReference>
<dbReference type="InterPro" id="IPR000182">
    <property type="entry name" value="GNAT_dom"/>
</dbReference>
<dbReference type="PROSITE" id="PS51186">
    <property type="entry name" value="GNAT"/>
    <property type="match status" value="1"/>
</dbReference>